<dbReference type="Pfam" id="PF01872">
    <property type="entry name" value="RibD_C"/>
    <property type="match status" value="1"/>
</dbReference>
<dbReference type="AlphaFoldDB" id="A0A5M5ZSN6"/>
<comment type="caution">
    <text evidence="5">The sequence shown here is derived from an EMBL/GenBank/DDBJ whole genome shotgun (WGS) entry which is preliminary data.</text>
</comment>
<evidence type="ECO:0000313" key="6">
    <source>
        <dbReference type="Proteomes" id="UP000347681"/>
    </source>
</evidence>
<keyword evidence="2" id="KW-0521">NADP</keyword>
<feature type="domain" description="Bacterial bifunctional deaminase-reductase C-terminal" evidence="4">
    <location>
        <begin position="3"/>
        <end position="219"/>
    </location>
</feature>
<evidence type="ECO:0000256" key="1">
    <source>
        <dbReference type="ARBA" id="ARBA00005104"/>
    </source>
</evidence>
<keyword evidence="3" id="KW-0560">Oxidoreductase</keyword>
<dbReference type="GO" id="GO:0008703">
    <property type="term" value="F:5-amino-6-(5-phosphoribosylamino)uracil reductase activity"/>
    <property type="evidence" value="ECO:0007669"/>
    <property type="project" value="InterPro"/>
</dbReference>
<proteinExistence type="predicted"/>
<dbReference type="Gene3D" id="3.40.430.10">
    <property type="entry name" value="Dihydrofolate Reductase, subunit A"/>
    <property type="match status" value="1"/>
</dbReference>
<dbReference type="GO" id="GO:0009231">
    <property type="term" value="P:riboflavin biosynthetic process"/>
    <property type="evidence" value="ECO:0007669"/>
    <property type="project" value="InterPro"/>
</dbReference>
<evidence type="ECO:0000313" key="5">
    <source>
        <dbReference type="EMBL" id="KAA5381853.1"/>
    </source>
</evidence>
<dbReference type="Proteomes" id="UP000347681">
    <property type="component" value="Unassembled WGS sequence"/>
</dbReference>
<dbReference type="RefSeq" id="WP_100263072.1">
    <property type="nucleotide sequence ID" value="NZ_VVZB01000007.1"/>
</dbReference>
<dbReference type="PANTHER" id="PTHR38011">
    <property type="entry name" value="DIHYDROFOLATE REDUCTASE FAMILY PROTEIN (AFU_ORTHOLOGUE AFUA_8G06820)"/>
    <property type="match status" value="1"/>
</dbReference>
<reference evidence="5 6" key="1">
    <citation type="journal article" date="2019" name="Nat. Med.">
        <title>A library of human gut bacterial isolates paired with longitudinal multiomics data enables mechanistic microbiome research.</title>
        <authorList>
            <person name="Poyet M."/>
            <person name="Groussin M."/>
            <person name="Gibbons S.M."/>
            <person name="Avila-Pacheco J."/>
            <person name="Jiang X."/>
            <person name="Kearney S.M."/>
            <person name="Perrotta A.R."/>
            <person name="Berdy B."/>
            <person name="Zhao S."/>
            <person name="Lieberman T.D."/>
            <person name="Swanson P.K."/>
            <person name="Smith M."/>
            <person name="Roesemann S."/>
            <person name="Alexander J.E."/>
            <person name="Rich S.A."/>
            <person name="Livny J."/>
            <person name="Vlamakis H."/>
            <person name="Clish C."/>
            <person name="Bullock K."/>
            <person name="Deik A."/>
            <person name="Scott J."/>
            <person name="Pierce K.A."/>
            <person name="Xavier R.J."/>
            <person name="Alm E.J."/>
        </authorList>
    </citation>
    <scope>NUCLEOTIDE SEQUENCE [LARGE SCALE GENOMIC DNA]</scope>
    <source>
        <strain evidence="5 6">BIOML-A5</strain>
    </source>
</reference>
<dbReference type="InterPro" id="IPR050765">
    <property type="entry name" value="Riboflavin_Biosynth_HTPR"/>
</dbReference>
<name>A0A5M5ZSN6_9BACT</name>
<dbReference type="InterPro" id="IPR024072">
    <property type="entry name" value="DHFR-like_dom_sf"/>
</dbReference>
<dbReference type="SUPFAM" id="SSF53597">
    <property type="entry name" value="Dihydrofolate reductase-like"/>
    <property type="match status" value="1"/>
</dbReference>
<gene>
    <name evidence="5" type="ORF">F2Y61_14120</name>
</gene>
<dbReference type="EMBL" id="VVZB01000007">
    <property type="protein sequence ID" value="KAA5381853.1"/>
    <property type="molecule type" value="Genomic_DNA"/>
</dbReference>
<dbReference type="InterPro" id="IPR002734">
    <property type="entry name" value="RibDG_C"/>
</dbReference>
<organism evidence="5 6">
    <name type="scientific">Phocaeicola dorei</name>
    <dbReference type="NCBI Taxonomy" id="357276"/>
    <lineage>
        <taxon>Bacteria</taxon>
        <taxon>Pseudomonadati</taxon>
        <taxon>Bacteroidota</taxon>
        <taxon>Bacteroidia</taxon>
        <taxon>Bacteroidales</taxon>
        <taxon>Bacteroidaceae</taxon>
        <taxon>Phocaeicola</taxon>
    </lineage>
</organism>
<accession>A0A5M5ZSN6</accession>
<evidence type="ECO:0000256" key="3">
    <source>
        <dbReference type="ARBA" id="ARBA00023002"/>
    </source>
</evidence>
<sequence length="226" mass="24745">MRPYIITHMMTTIDGCIDCPVVGQLSTDEYYIALERLGACSKLSGRVTAELECPAVNTEDASAYTGTTIGKESFHIAQKADEYTIVVDTHGKMHWKSNEAEGHPVLCIISEDATQQYVDILDNMGISWIATGSAHIDMPRAMEILHDEFGVERLAIVGGGHICGGFLEAGLVDEASVMVAPGIDGRTGQTAMFDGVTDRGSNPYKLKLESVEQWETDIVWLRYKVK</sequence>
<evidence type="ECO:0000256" key="2">
    <source>
        <dbReference type="ARBA" id="ARBA00022857"/>
    </source>
</evidence>
<protein>
    <submittedName>
        <fullName evidence="5">RibD family protein</fullName>
    </submittedName>
</protein>
<comment type="pathway">
    <text evidence="1">Cofactor biosynthesis; riboflavin biosynthesis.</text>
</comment>
<dbReference type="PANTHER" id="PTHR38011:SF7">
    <property type="entry name" value="2,5-DIAMINO-6-RIBOSYLAMINO-4(3H)-PYRIMIDINONE 5'-PHOSPHATE REDUCTASE"/>
    <property type="match status" value="1"/>
</dbReference>
<evidence type="ECO:0000259" key="4">
    <source>
        <dbReference type="Pfam" id="PF01872"/>
    </source>
</evidence>